<protein>
    <submittedName>
        <fullName evidence="2">Uncharacterized protein</fullName>
    </submittedName>
</protein>
<name>A0A5C6ST09_FUSOC</name>
<dbReference type="EMBL" id="VMNF01000009">
    <property type="protein sequence ID" value="TXC01088.1"/>
    <property type="molecule type" value="Genomic_DNA"/>
</dbReference>
<evidence type="ECO:0000313" key="3">
    <source>
        <dbReference type="Proteomes" id="UP000321331"/>
    </source>
</evidence>
<feature type="compositionally biased region" description="Polar residues" evidence="1">
    <location>
        <begin position="149"/>
        <end position="160"/>
    </location>
</feature>
<evidence type="ECO:0000313" key="2">
    <source>
        <dbReference type="EMBL" id="TXC01088.1"/>
    </source>
</evidence>
<evidence type="ECO:0000256" key="1">
    <source>
        <dbReference type="SAM" id="MobiDB-lite"/>
    </source>
</evidence>
<gene>
    <name evidence="2" type="ORF">FocTR4_00009177</name>
</gene>
<accession>A0A5C6ST09</accession>
<feature type="non-terminal residue" evidence="2">
    <location>
        <position position="1"/>
    </location>
</feature>
<dbReference type="AlphaFoldDB" id="A0A5C6ST09"/>
<dbReference type="Proteomes" id="UP000321331">
    <property type="component" value="Unassembled WGS sequence"/>
</dbReference>
<reference evidence="2 3" key="1">
    <citation type="submission" date="2019-07" db="EMBL/GenBank/DDBJ databases">
        <title>The First High-Quality Draft Genome Sequence of the Causal Agent of the Current Panama Disease Epidemic.</title>
        <authorList>
            <person name="Warmington R.J."/>
            <person name="Kay W."/>
            <person name="Jeffries A."/>
            <person name="Bebber D."/>
            <person name="Moore K."/>
            <person name="Studholme D.J."/>
        </authorList>
    </citation>
    <scope>NUCLEOTIDE SEQUENCE [LARGE SCALE GENOMIC DNA]</scope>
    <source>
        <strain evidence="2 3">TR4</strain>
    </source>
</reference>
<comment type="caution">
    <text evidence="2">The sequence shown here is derived from an EMBL/GenBank/DDBJ whole genome shotgun (WGS) entry which is preliminary data.</text>
</comment>
<proteinExistence type="predicted"/>
<feature type="region of interest" description="Disordered" evidence="1">
    <location>
        <begin position="148"/>
        <end position="169"/>
    </location>
</feature>
<organism evidence="2 3">
    <name type="scientific">Fusarium oxysporum f. sp. cubense</name>
    <dbReference type="NCBI Taxonomy" id="61366"/>
    <lineage>
        <taxon>Eukaryota</taxon>
        <taxon>Fungi</taxon>
        <taxon>Dikarya</taxon>
        <taxon>Ascomycota</taxon>
        <taxon>Pezizomycotina</taxon>
        <taxon>Sordariomycetes</taxon>
        <taxon>Hypocreomycetidae</taxon>
        <taxon>Hypocreales</taxon>
        <taxon>Nectriaceae</taxon>
        <taxon>Fusarium</taxon>
        <taxon>Fusarium oxysporum species complex</taxon>
    </lineage>
</organism>
<sequence>SQKWPRGSWTGRTWVCEHGPSPANGKIDPANRLSGSLNRGGLRGTVTGSDIHIRISDRDESKMCLGLKPDDMSKGRTPHIEAAIDSGWCWRFEVETRMMLRPKAAWDSGKMVFRRQGRISKHLLMCECDKSSRVNGFVTAIVVMKETSMGGSDSRTPVQEQEQEVGDGLLEGPSSAYRALLGVGTLASAEDPSCWWSGMSTRRSECD</sequence>